<accession>A0ABS9QXP0</accession>
<comment type="caution">
    <text evidence="1">The sequence shown here is derived from an EMBL/GenBank/DDBJ whole genome shotgun (WGS) entry which is preliminary data.</text>
</comment>
<dbReference type="Proteomes" id="UP000829384">
    <property type="component" value="Unassembled WGS sequence"/>
</dbReference>
<dbReference type="EMBL" id="JACSDI010000005">
    <property type="protein sequence ID" value="MCG9964216.1"/>
    <property type="molecule type" value="Genomic_DNA"/>
</dbReference>
<organism evidence="1 2">
    <name type="scientific">Shewanella cutis</name>
    <dbReference type="NCBI Taxonomy" id="2766780"/>
    <lineage>
        <taxon>Bacteria</taxon>
        <taxon>Pseudomonadati</taxon>
        <taxon>Pseudomonadota</taxon>
        <taxon>Gammaproteobacteria</taxon>
        <taxon>Alteromonadales</taxon>
        <taxon>Shewanellaceae</taxon>
        <taxon>Shewanella</taxon>
    </lineage>
</organism>
<sequence length="52" mass="5913">MEEKKISDVVFDFIENMDALNESAPLVLSTEVKSSEVKSSHPLQIALFRLLY</sequence>
<reference evidence="1 2" key="1">
    <citation type="submission" date="2020-08" db="EMBL/GenBank/DDBJ databases">
        <title>Whole genome sequence of Shewanella sp strain PS-2.</title>
        <authorList>
            <person name="Das S.K."/>
        </authorList>
    </citation>
    <scope>NUCLEOTIDE SEQUENCE [LARGE SCALE GENOMIC DNA]</scope>
    <source>
        <strain evidence="1 2">PS-2</strain>
    </source>
</reference>
<evidence type="ECO:0000313" key="1">
    <source>
        <dbReference type="EMBL" id="MCG9964216.1"/>
    </source>
</evidence>
<gene>
    <name evidence="1" type="ORF">H9J30_09850</name>
</gene>
<name>A0ABS9QXP0_9GAMM</name>
<keyword evidence="2" id="KW-1185">Reference proteome</keyword>
<dbReference type="RefSeq" id="WP_240130878.1">
    <property type="nucleotide sequence ID" value="NZ_JACSDI010000005.1"/>
</dbReference>
<protein>
    <submittedName>
        <fullName evidence="1">Uncharacterized protein</fullName>
    </submittedName>
</protein>
<proteinExistence type="predicted"/>
<evidence type="ECO:0000313" key="2">
    <source>
        <dbReference type="Proteomes" id="UP000829384"/>
    </source>
</evidence>